<sequence>MIRSSGSKNNNNNNHGSNSNTSSSGSGLIQGLKRLANPQSSSSAAASPTPPSNQRIETGDISSPKKVSVPSRVTNANDLRPLNHHYNHHHNHHHSRTPSQQSTGSKYTYPKRTSSSITGGNPSLPSSSATPIPAPVTPGQLSRQQANHSHANSQSSAASVLSQGSLTNLGRFMRPDGKVRLDMPQDYHEVESLFEDIMYKRNIMQTLPPEKQQELRNYDIDKKWLIVRQDLSSDLKKMMAKSSSSATQASANTTDLSLTNTISSHDYSDATSIRHMKTNASSKSLNSNLYSNANANSSNTTVNTEKINRPPTYYVKKIIADDLTIDELNDLWVTLRTEQLDWVDAFLEHQGHIAMANVLMKSLYKTTQEVKLTEKSLEREASYFKCFRVLVMLAQGLYEFTKHAIMAETVAYALFSIRLPTRKMATEIFVCMLEKKNKSRFDVILTALDKKFMIGENLHMMQFVKNSPQQFIHLKRDSQFKIVQAWLTGLETALQGRGKMGSLVGASEEVRAAGGENSILEYSQWTMVFINHLCMGTDVVNQRVLLRTRLENAGALRIMNRFKLLDYDKITAQIEYYENGKLDDINNLLESEGRNTQVNMQDPMMMLQTMWDYCKGTENEKTFISLIKHLFLSSSKVADDRGDPSKLAKQLKLMDSLVANVSVSAVDEESSVNVAIQRLYDAMQTDEVARRAILESRQLTKELEEIQAERDFLRQKLNSTGDGIVGRLEEELKQRDDILAKNQRVNRHLQAELEELKKKHLLEKHEHEVELRKMLTILNARPDDENLAKSTKVTKSVNGLDPDRQTSIQKALQDGLQRTRKDLSVDSKRFGITVQPNKRLRMLRMKMEGIEQEARELEMTNFAELEEKQLEEPVGTGTKKKAGVRKLSELRKQLSDIQKETNEVTKFNVEERVKELFNQKRLKALKRLKELETTYKGFGIDFNANALLESKGGDIHWNDDEIDGQDLQGAQEKMDEMDRIANELTAMKMKVEIQNQQQHTDSSSTESSSEDDDGATGSRTDTASEFSQKSFGSGAGSFLEALSQKYGAGQNTTISNSPFPGVDRKSSNHRTSFANRMKKSNATPYFDELTRKVAKAPSLNDPSSPGSNEPGDDDTLPATSPTVPQSINDTVSKDKNSTSSPEAPPTLDPGSVHSDERAPPPPPPLPSMLFGEKAPQHGTGAPVPPPPPPPPPLPIFNQASVKGSTAIPPPPLPPALGGSNSPTPSSPPPPPPLFAGQKKMYRSDMSNYLEETPTFRDNYPQPHKKLKQLHWEKLDATEDSIWSSGVAEKFAGDLYEKGVLAGLEKAFAAREIKNLATKKKEDLKKITFLSHDFSQQFGINLHMYSHMSVNDLVIKILKCDRDFMQTPSVIEFLSKSEITEVSVNLARNFSPYSTDWDGIKSLEDAKPPEKDPNDLQRADQIYLQLIFNLQAYWGSRMRAIKVITSYDKEYLELVTKLRKVDKAVGAILKSENLSNIFNVILAVGNFMNDTAKRAQGFKLSTLQRLTFIKDTNNSMTFLNYVEKIIRGNYPSFNDFLKELEPVLNVTKISIDQLVNDCNEYCQAVTNVERSIEIGNLSDSSKFHPLDRVLIKVLPVLPEARKKCDLLDDEVRLSIMEFENLMQKYGEDTGDKFAKNSFFKKFADFVQEYKKAQNQNLKVEEEERVYERHKKMVEEQQRREQTPSKNRDYVVNEDEDIADDDEQDRRAMMDKLLDQLKNAGPTTSDPSSARKRALMRRKLQADKDAAAHLISDLDSNEDSIVYSPNASQDQSANAEEASPTVHKGSNKNNKPVLSDLESPIKASRNADRNNENEEEEISDKAKNLLMELSGNGAPTRREELLNGHKERLRARRRRTQGHGELISSNKLAFLDDETPPVTPTDSEFNRDALSSSHSSHRETPDSGGRSATVTPNRHFEEQQQQYHHQQHQSDGSLNNLKFETRTQDASYTSPPIYEDTMRDDARDDSRDDSASFKDVLESVAPEDAGSTEEEAREQR</sequence>
<dbReference type="GO" id="GO:0031267">
    <property type="term" value="F:small GTPase binding"/>
    <property type="evidence" value="ECO:0007669"/>
    <property type="project" value="InterPro"/>
</dbReference>
<organism evidence="8 9">
    <name type="scientific">Zygosaccharomyces rouxii</name>
    <dbReference type="NCBI Taxonomy" id="4956"/>
    <lineage>
        <taxon>Eukaryota</taxon>
        <taxon>Fungi</taxon>
        <taxon>Dikarya</taxon>
        <taxon>Ascomycota</taxon>
        <taxon>Saccharomycotina</taxon>
        <taxon>Saccharomycetes</taxon>
        <taxon>Saccharomycetales</taxon>
        <taxon>Saccharomycetaceae</taxon>
        <taxon>Zygosaccharomyces</taxon>
    </lineage>
</organism>
<dbReference type="GO" id="GO:0071474">
    <property type="term" value="P:cellular hyperosmotic response"/>
    <property type="evidence" value="ECO:0007669"/>
    <property type="project" value="UniProtKB-ARBA"/>
</dbReference>
<dbReference type="Gene3D" id="1.10.238.150">
    <property type="entry name" value="Formin, FH3 diaphanous domain"/>
    <property type="match status" value="1"/>
</dbReference>
<feature type="compositionally biased region" description="Polar residues" evidence="4">
    <location>
        <begin position="1049"/>
        <end position="1058"/>
    </location>
</feature>
<dbReference type="PROSITE" id="PS51232">
    <property type="entry name" value="GBD_FH3"/>
    <property type="match status" value="1"/>
</dbReference>
<name>A0A1Q3A451_ZYGRO</name>
<evidence type="ECO:0000259" key="5">
    <source>
        <dbReference type="PROSITE" id="PS51231"/>
    </source>
</evidence>
<dbReference type="eggNOG" id="KOG1922">
    <property type="taxonomic scope" value="Eukaryota"/>
</dbReference>
<dbReference type="OrthoDB" id="1104827at2759"/>
<evidence type="ECO:0000256" key="4">
    <source>
        <dbReference type="SAM" id="MobiDB-lite"/>
    </source>
</evidence>
<dbReference type="Proteomes" id="UP000187013">
    <property type="component" value="Unassembled WGS sequence"/>
</dbReference>
<proteinExistence type="inferred from homology"/>
<dbReference type="Gene3D" id="1.20.58.2220">
    <property type="entry name" value="Formin, FH2 domain"/>
    <property type="match status" value="1"/>
</dbReference>
<evidence type="ECO:0000256" key="3">
    <source>
        <dbReference type="SAM" id="Coils"/>
    </source>
</evidence>
<feature type="compositionally biased region" description="Low complexity" evidence="4">
    <location>
        <begin position="62"/>
        <end position="71"/>
    </location>
</feature>
<dbReference type="GO" id="GO:0005938">
    <property type="term" value="C:cell cortex"/>
    <property type="evidence" value="ECO:0007669"/>
    <property type="project" value="UniProtKB-ARBA"/>
</dbReference>
<dbReference type="EMBL" id="BDGX01000023">
    <property type="protein sequence ID" value="GAV50495.1"/>
    <property type="molecule type" value="Genomic_DNA"/>
</dbReference>
<dbReference type="GO" id="GO:0030010">
    <property type="term" value="P:establishment of cell polarity"/>
    <property type="evidence" value="ECO:0007669"/>
    <property type="project" value="UniProtKB-ARBA"/>
</dbReference>
<feature type="coiled-coil region" evidence="3">
    <location>
        <begin position="689"/>
        <end position="766"/>
    </location>
</feature>
<dbReference type="GO" id="GO:0005522">
    <property type="term" value="F:profilin binding"/>
    <property type="evidence" value="ECO:0007669"/>
    <property type="project" value="UniProtKB-ARBA"/>
</dbReference>
<dbReference type="Pfam" id="PF02181">
    <property type="entry name" value="FH2"/>
    <property type="match status" value="1"/>
</dbReference>
<feature type="domain" description="DAD" evidence="5">
    <location>
        <begin position="1699"/>
        <end position="1733"/>
    </location>
</feature>
<dbReference type="InterPro" id="IPR015425">
    <property type="entry name" value="FH2_Formin"/>
</dbReference>
<dbReference type="Pfam" id="PF06367">
    <property type="entry name" value="Drf_FH3"/>
    <property type="match status" value="1"/>
</dbReference>
<feature type="compositionally biased region" description="Basic and acidic residues" evidence="4">
    <location>
        <begin position="1954"/>
        <end position="1975"/>
    </location>
</feature>
<evidence type="ECO:0000256" key="1">
    <source>
        <dbReference type="ARBA" id="ARBA00023054"/>
    </source>
</evidence>
<dbReference type="FunFam" id="6.10.30.50:FF:000001">
    <property type="entry name" value="Cytokinesis sepA protein"/>
    <property type="match status" value="1"/>
</dbReference>
<accession>A0A1Q3A451</accession>
<feature type="compositionally biased region" description="Polar residues" evidence="4">
    <location>
        <begin position="1117"/>
        <end position="1130"/>
    </location>
</feature>
<comment type="caution">
    <text evidence="8">The sequence shown here is derived from an EMBL/GenBank/DDBJ whole genome shotgun (WGS) entry which is preliminary data.</text>
</comment>
<feature type="region of interest" description="Disordered" evidence="4">
    <location>
        <begin position="1049"/>
        <end position="1237"/>
    </location>
</feature>
<dbReference type="PANTHER" id="PTHR47102">
    <property type="entry name" value="PROTEIN BNI1"/>
    <property type="match status" value="1"/>
</dbReference>
<feature type="compositionally biased region" description="Basic and acidic residues" evidence="4">
    <location>
        <begin position="1671"/>
        <end position="1689"/>
    </location>
</feature>
<dbReference type="PROSITE" id="PS51444">
    <property type="entry name" value="FH2"/>
    <property type="match status" value="1"/>
</dbReference>
<dbReference type="GO" id="GO:0005935">
    <property type="term" value="C:cellular bud neck"/>
    <property type="evidence" value="ECO:0007669"/>
    <property type="project" value="UniProtKB-ARBA"/>
</dbReference>
<dbReference type="GO" id="GO:1903475">
    <property type="term" value="P:mitotic actomyosin contractile ring assembly"/>
    <property type="evidence" value="ECO:0007669"/>
    <property type="project" value="UniProtKB-ARBA"/>
</dbReference>
<dbReference type="PROSITE" id="PS51231">
    <property type="entry name" value="DAD"/>
    <property type="match status" value="1"/>
</dbReference>
<feature type="compositionally biased region" description="Polar residues" evidence="4">
    <location>
        <begin position="97"/>
        <end position="130"/>
    </location>
</feature>
<comment type="similarity">
    <text evidence="2">Belongs to the formin homology family. BNI1 subfamily.</text>
</comment>
<feature type="compositionally biased region" description="Polar residues" evidence="4">
    <location>
        <begin position="1761"/>
        <end position="1772"/>
    </location>
</feature>
<feature type="compositionally biased region" description="Low complexity" evidence="4">
    <location>
        <begin position="36"/>
        <end position="47"/>
    </location>
</feature>
<dbReference type="InterPro" id="IPR042201">
    <property type="entry name" value="FH2_Formin_sf"/>
</dbReference>
<feature type="compositionally biased region" description="Low complexity" evidence="4">
    <location>
        <begin position="1"/>
        <end position="27"/>
    </location>
</feature>
<feature type="compositionally biased region" description="Pro residues" evidence="4">
    <location>
        <begin position="1224"/>
        <end position="1233"/>
    </location>
</feature>
<dbReference type="GO" id="GO:0005934">
    <property type="term" value="C:cellular bud tip"/>
    <property type="evidence" value="ECO:0007669"/>
    <property type="project" value="UniProtKB-ARBA"/>
</dbReference>
<dbReference type="InterPro" id="IPR051661">
    <property type="entry name" value="Actin_filament_regulator"/>
</dbReference>
<dbReference type="FunFam" id="1.20.58.2220:FF:000006">
    <property type="entry name" value="Cytokinesis protein sepA"/>
    <property type="match status" value="1"/>
</dbReference>
<feature type="compositionally biased region" description="Polar residues" evidence="4">
    <location>
        <begin position="1017"/>
        <end position="1031"/>
    </location>
</feature>
<feature type="region of interest" description="Disordered" evidence="4">
    <location>
        <begin position="1714"/>
        <end position="1739"/>
    </location>
</feature>
<feature type="compositionally biased region" description="Basic residues" evidence="4">
    <location>
        <begin position="82"/>
        <end position="96"/>
    </location>
</feature>
<feature type="domain" description="FH2" evidence="7">
    <location>
        <begin position="1256"/>
        <end position="1674"/>
    </location>
</feature>
<dbReference type="GO" id="GO:0032153">
    <property type="term" value="C:cell division site"/>
    <property type="evidence" value="ECO:0007669"/>
    <property type="project" value="TreeGrafter"/>
</dbReference>
<feature type="compositionally biased region" description="Acidic residues" evidence="4">
    <location>
        <begin position="1690"/>
        <end position="1701"/>
    </location>
</feature>
<dbReference type="SMART" id="SM00498">
    <property type="entry name" value="FH2"/>
    <property type="match status" value="1"/>
</dbReference>
<gene>
    <name evidence="8" type="ORF">ZYGR_0W00210</name>
</gene>
<dbReference type="SUPFAM" id="SSF48371">
    <property type="entry name" value="ARM repeat"/>
    <property type="match status" value="1"/>
</dbReference>
<dbReference type="Gene3D" id="1.25.10.10">
    <property type="entry name" value="Leucine-rich Repeat Variant"/>
    <property type="match status" value="1"/>
</dbReference>
<evidence type="ECO:0000259" key="7">
    <source>
        <dbReference type="PROSITE" id="PS51444"/>
    </source>
</evidence>
<dbReference type="GO" id="GO:0070649">
    <property type="term" value="P:formin-nucleated actin cable assembly"/>
    <property type="evidence" value="ECO:0007669"/>
    <property type="project" value="UniProtKB-ARBA"/>
</dbReference>
<evidence type="ECO:0008006" key="10">
    <source>
        <dbReference type="Google" id="ProtNLM"/>
    </source>
</evidence>
<evidence type="ECO:0000313" key="8">
    <source>
        <dbReference type="EMBL" id="GAV50495.1"/>
    </source>
</evidence>
<feature type="domain" description="GBD/FH3" evidence="6">
    <location>
        <begin position="182"/>
        <end position="669"/>
    </location>
</feature>
<dbReference type="GO" id="GO:0015629">
    <property type="term" value="C:actin cytoskeleton"/>
    <property type="evidence" value="ECO:0007669"/>
    <property type="project" value="UniProtKB-ARBA"/>
</dbReference>
<dbReference type="Gene3D" id="6.10.30.50">
    <property type="match status" value="1"/>
</dbReference>
<dbReference type="SMART" id="SM01139">
    <property type="entry name" value="Drf_FH3"/>
    <property type="match status" value="1"/>
</dbReference>
<feature type="compositionally biased region" description="Low complexity" evidence="4">
    <location>
        <begin position="144"/>
        <end position="159"/>
    </location>
</feature>
<dbReference type="GO" id="GO:0000131">
    <property type="term" value="C:incipient cellular bud site"/>
    <property type="evidence" value="ECO:0007669"/>
    <property type="project" value="UniProtKB-ARBA"/>
</dbReference>
<dbReference type="InterPro" id="IPR014767">
    <property type="entry name" value="DAD_dom"/>
</dbReference>
<dbReference type="SMART" id="SM01140">
    <property type="entry name" value="Drf_GBD"/>
    <property type="match status" value="1"/>
</dbReference>
<dbReference type="InterPro" id="IPR014768">
    <property type="entry name" value="GBD/FH3_dom"/>
</dbReference>
<dbReference type="GO" id="GO:0043332">
    <property type="term" value="C:mating projection tip"/>
    <property type="evidence" value="ECO:0007669"/>
    <property type="project" value="TreeGrafter"/>
</dbReference>
<dbReference type="InterPro" id="IPR010472">
    <property type="entry name" value="FH3_dom"/>
</dbReference>
<dbReference type="Pfam" id="PF06371">
    <property type="entry name" value="Drf_GBD"/>
    <property type="match status" value="1"/>
</dbReference>
<dbReference type="GO" id="GO:0003779">
    <property type="term" value="F:actin binding"/>
    <property type="evidence" value="ECO:0007669"/>
    <property type="project" value="InterPro"/>
</dbReference>
<dbReference type="GO" id="GO:0045010">
    <property type="term" value="P:actin nucleation"/>
    <property type="evidence" value="ECO:0007669"/>
    <property type="project" value="UniProtKB-ARBA"/>
</dbReference>
<protein>
    <recommendedName>
        <fullName evidence="10">Protein BNI1</fullName>
    </recommendedName>
</protein>
<dbReference type="SUPFAM" id="SSF101447">
    <property type="entry name" value="Formin homology 2 domain (FH2 domain)"/>
    <property type="match status" value="1"/>
</dbReference>
<feature type="region of interest" description="Disordered" evidence="4">
    <location>
        <begin position="1671"/>
        <end position="1702"/>
    </location>
</feature>
<feature type="region of interest" description="Disordered" evidence="4">
    <location>
        <begin position="1851"/>
        <end position="1994"/>
    </location>
</feature>
<keyword evidence="1 3" id="KW-0175">Coiled coil</keyword>
<evidence type="ECO:0000313" key="9">
    <source>
        <dbReference type="Proteomes" id="UP000187013"/>
    </source>
</evidence>
<feature type="region of interest" description="Disordered" evidence="4">
    <location>
        <begin position="993"/>
        <end position="1032"/>
    </location>
</feature>
<dbReference type="InterPro" id="IPR016024">
    <property type="entry name" value="ARM-type_fold"/>
</dbReference>
<feature type="region of interest" description="Disordered" evidence="4">
    <location>
        <begin position="1759"/>
        <end position="1820"/>
    </location>
</feature>
<feature type="coiled-coil region" evidence="3">
    <location>
        <begin position="840"/>
        <end position="900"/>
    </location>
</feature>
<dbReference type="GO" id="GO:0032991">
    <property type="term" value="C:protein-containing complex"/>
    <property type="evidence" value="ECO:0007669"/>
    <property type="project" value="UniProtKB-ARBA"/>
</dbReference>
<reference evidence="8 9" key="1">
    <citation type="submission" date="2016-08" db="EMBL/GenBank/DDBJ databases">
        <title>Draft genome sequence of allopolyploid Zygosaccharomyces rouxii.</title>
        <authorList>
            <person name="Watanabe J."/>
            <person name="Uehara K."/>
            <person name="Mogi Y."/>
            <person name="Tsukioka Y."/>
        </authorList>
    </citation>
    <scope>NUCLEOTIDE SEQUENCE [LARGE SCALE GENOMIC DNA]</scope>
    <source>
        <strain evidence="8 9">NBRC 110957</strain>
    </source>
</reference>
<feature type="compositionally biased region" description="Basic residues" evidence="4">
    <location>
        <begin position="1728"/>
        <end position="1737"/>
    </location>
</feature>
<feature type="region of interest" description="Disordered" evidence="4">
    <location>
        <begin position="1"/>
        <end position="161"/>
    </location>
</feature>
<evidence type="ECO:0000259" key="6">
    <source>
        <dbReference type="PROSITE" id="PS51232"/>
    </source>
</evidence>
<feature type="compositionally biased region" description="Polar residues" evidence="4">
    <location>
        <begin position="1928"/>
        <end position="1948"/>
    </location>
</feature>
<dbReference type="GO" id="GO:0051016">
    <property type="term" value="P:barbed-end actin filament capping"/>
    <property type="evidence" value="ECO:0007669"/>
    <property type="project" value="UniProtKB-ARBA"/>
</dbReference>
<feature type="compositionally biased region" description="Pro residues" evidence="4">
    <location>
        <begin position="1182"/>
        <end position="1194"/>
    </location>
</feature>
<dbReference type="PANTHER" id="PTHR47102:SF2">
    <property type="entry name" value="PROTEIN BNI1"/>
    <property type="match status" value="1"/>
</dbReference>
<feature type="compositionally biased region" description="Acidic residues" evidence="4">
    <location>
        <begin position="1984"/>
        <end position="1994"/>
    </location>
</feature>
<evidence type="ECO:0000256" key="2">
    <source>
        <dbReference type="ARBA" id="ARBA00037935"/>
    </source>
</evidence>
<dbReference type="InterPro" id="IPR011989">
    <property type="entry name" value="ARM-like"/>
</dbReference>
<dbReference type="InterPro" id="IPR010473">
    <property type="entry name" value="GTPase-bd"/>
</dbReference>